<dbReference type="RefSeq" id="WP_139941853.1">
    <property type="nucleotide sequence ID" value="NZ_JBHSYP010000005.1"/>
</dbReference>
<keyword evidence="1" id="KW-0378">Hydrolase</keyword>
<keyword evidence="4" id="KW-1185">Reference proteome</keyword>
<dbReference type="SUPFAM" id="SSF54637">
    <property type="entry name" value="Thioesterase/thiol ester dehydrase-isomerase"/>
    <property type="match status" value="1"/>
</dbReference>
<name>A0A501PBG0_9PROT</name>
<dbReference type="NCBIfam" id="TIGR02286">
    <property type="entry name" value="PaaD"/>
    <property type="match status" value="1"/>
</dbReference>
<proteinExistence type="predicted"/>
<dbReference type="InterPro" id="IPR003736">
    <property type="entry name" value="PAAI_dom"/>
</dbReference>
<evidence type="ECO:0000313" key="3">
    <source>
        <dbReference type="EMBL" id="TPD57538.1"/>
    </source>
</evidence>
<accession>A0A501PBG0</accession>
<protein>
    <submittedName>
        <fullName evidence="3">Hydroxyphenylacetyl-CoA thioesterase PaaI</fullName>
    </submittedName>
</protein>
<dbReference type="NCBIfam" id="TIGR00369">
    <property type="entry name" value="unchar_dom_1"/>
    <property type="match status" value="1"/>
</dbReference>
<dbReference type="EMBL" id="VFIY01000018">
    <property type="protein sequence ID" value="TPD57538.1"/>
    <property type="molecule type" value="Genomic_DNA"/>
</dbReference>
<dbReference type="InterPro" id="IPR052723">
    <property type="entry name" value="Acyl-CoA_thioesterase_PaaI"/>
</dbReference>
<comment type="caution">
    <text evidence="3">The sequence shown here is derived from an EMBL/GenBank/DDBJ whole genome shotgun (WGS) entry which is preliminary data.</text>
</comment>
<dbReference type="CDD" id="cd03443">
    <property type="entry name" value="PaaI_thioesterase"/>
    <property type="match status" value="1"/>
</dbReference>
<dbReference type="AlphaFoldDB" id="A0A501PBG0"/>
<sequence>MSQKNSPYTDTALAKRLGEHLSARKSIDDLLGIKLLEIDAGYVKMSMTVTDEMTNFFGSTHGGAVFALADSAFALSCNSHNKVTVAAGCSIEYLRPSFPGDTLTATAHFKGGAGRQGIFDIEINNQDGVLVAVFRGKSHSTKDSILPDEETETQA</sequence>
<dbReference type="InterPro" id="IPR011973">
    <property type="entry name" value="PaaD"/>
</dbReference>
<reference evidence="4" key="1">
    <citation type="submission" date="2019-06" db="EMBL/GenBank/DDBJ databases">
        <title>The complete genome of Emcibacter congregatus ZYLT.</title>
        <authorList>
            <person name="Zhao Z."/>
        </authorList>
    </citation>
    <scope>NUCLEOTIDE SEQUENCE [LARGE SCALE GENOMIC DNA]</scope>
    <source>
        <strain evidence="4">MCCC 1A06723</strain>
    </source>
</reference>
<dbReference type="OrthoDB" id="32575at2"/>
<feature type="domain" description="Thioesterase" evidence="2">
    <location>
        <begin position="57"/>
        <end position="131"/>
    </location>
</feature>
<evidence type="ECO:0000256" key="1">
    <source>
        <dbReference type="ARBA" id="ARBA00022801"/>
    </source>
</evidence>
<dbReference type="PANTHER" id="PTHR42856:SF1">
    <property type="entry name" value="ACYL-COENZYME A THIOESTERASE PAAI"/>
    <property type="match status" value="1"/>
</dbReference>
<dbReference type="GO" id="GO:0016289">
    <property type="term" value="F:acyl-CoA hydrolase activity"/>
    <property type="evidence" value="ECO:0007669"/>
    <property type="project" value="TreeGrafter"/>
</dbReference>
<dbReference type="Pfam" id="PF03061">
    <property type="entry name" value="4HBT"/>
    <property type="match status" value="1"/>
</dbReference>
<dbReference type="Gene3D" id="3.10.129.10">
    <property type="entry name" value="Hotdog Thioesterase"/>
    <property type="match status" value="1"/>
</dbReference>
<organism evidence="3 4">
    <name type="scientific">Emcibacter nanhaiensis</name>
    <dbReference type="NCBI Taxonomy" id="1505037"/>
    <lineage>
        <taxon>Bacteria</taxon>
        <taxon>Pseudomonadati</taxon>
        <taxon>Pseudomonadota</taxon>
        <taxon>Alphaproteobacteria</taxon>
        <taxon>Emcibacterales</taxon>
        <taxon>Emcibacteraceae</taxon>
        <taxon>Emcibacter</taxon>
    </lineage>
</organism>
<dbReference type="Proteomes" id="UP000319148">
    <property type="component" value="Unassembled WGS sequence"/>
</dbReference>
<dbReference type="PANTHER" id="PTHR42856">
    <property type="entry name" value="ACYL-COENZYME A THIOESTERASE PAAI"/>
    <property type="match status" value="1"/>
</dbReference>
<dbReference type="InterPro" id="IPR006683">
    <property type="entry name" value="Thioestr_dom"/>
</dbReference>
<evidence type="ECO:0000259" key="2">
    <source>
        <dbReference type="Pfam" id="PF03061"/>
    </source>
</evidence>
<evidence type="ECO:0000313" key="4">
    <source>
        <dbReference type="Proteomes" id="UP000319148"/>
    </source>
</evidence>
<dbReference type="InterPro" id="IPR029069">
    <property type="entry name" value="HotDog_dom_sf"/>
</dbReference>
<gene>
    <name evidence="3" type="primary">paaI</name>
    <name evidence="3" type="ORF">FIV46_15600</name>
</gene>